<feature type="compositionally biased region" description="Pro residues" evidence="1">
    <location>
        <begin position="1"/>
        <end position="15"/>
    </location>
</feature>
<evidence type="ECO:0000256" key="1">
    <source>
        <dbReference type="SAM" id="MobiDB-lite"/>
    </source>
</evidence>
<evidence type="ECO:0000313" key="2">
    <source>
        <dbReference type="EMBL" id="CUS09184.1"/>
    </source>
</evidence>
<evidence type="ECO:0000313" key="3">
    <source>
        <dbReference type="Proteomes" id="UP001412239"/>
    </source>
</evidence>
<gene>
    <name evidence="2" type="ORF">GSTUAT00006746001</name>
</gene>
<feature type="compositionally biased region" description="Polar residues" evidence="1">
    <location>
        <begin position="187"/>
        <end position="212"/>
    </location>
</feature>
<reference evidence="2" key="1">
    <citation type="submission" date="2015-10" db="EMBL/GenBank/DDBJ databases">
        <authorList>
            <person name="Regsiter A."/>
            <person name="william w."/>
        </authorList>
    </citation>
    <scope>NUCLEOTIDE SEQUENCE</scope>
    <source>
        <strain evidence="2">Montdore</strain>
    </source>
</reference>
<name>A0A292PPY6_9PEZI</name>
<proteinExistence type="predicted"/>
<feature type="compositionally biased region" description="Pro residues" evidence="1">
    <location>
        <begin position="22"/>
        <end position="31"/>
    </location>
</feature>
<feature type="region of interest" description="Disordered" evidence="1">
    <location>
        <begin position="1"/>
        <end position="249"/>
    </location>
</feature>
<protein>
    <submittedName>
        <fullName evidence="2">Uncharacterized protein</fullName>
    </submittedName>
</protein>
<feature type="non-terminal residue" evidence="2">
    <location>
        <position position="249"/>
    </location>
</feature>
<keyword evidence="3" id="KW-1185">Reference proteome</keyword>
<dbReference type="AlphaFoldDB" id="A0A292PPY6"/>
<sequence length="249" mass="25779">MEKLPPTPPKPPPPSGSTLPASLPPRPPPAQTPVRRSISAAVPPALPMAPRPKKFPAQGIGRGASTGSTPPPAGLQGHASLPLKPGIPGTPLPRETAAIVLAGGREEEEYSAPKRPYQPVNIEPDPSPPTVGRNELATSQSRIMSPSDGVQRIQTPPTATGASFSPEQSAAYFPLGSSLVTLPPQSPSQQTALPGSVIESNGQTTQTENEGSPQAEVEHGPIPNGGRSEFLFSNGHKSDIPDQAFSQHS</sequence>
<dbReference type="Proteomes" id="UP001412239">
    <property type="component" value="Unassembled WGS sequence"/>
</dbReference>
<organism evidence="2 3">
    <name type="scientific">Tuber aestivum</name>
    <name type="common">summer truffle</name>
    <dbReference type="NCBI Taxonomy" id="59557"/>
    <lineage>
        <taxon>Eukaryota</taxon>
        <taxon>Fungi</taxon>
        <taxon>Dikarya</taxon>
        <taxon>Ascomycota</taxon>
        <taxon>Pezizomycotina</taxon>
        <taxon>Pezizomycetes</taxon>
        <taxon>Pezizales</taxon>
        <taxon>Tuberaceae</taxon>
        <taxon>Tuber</taxon>
    </lineage>
</organism>
<dbReference type="EMBL" id="LN891095">
    <property type="protein sequence ID" value="CUS09184.1"/>
    <property type="molecule type" value="Genomic_DNA"/>
</dbReference>
<accession>A0A292PPY6</accession>
<feature type="compositionally biased region" description="Polar residues" evidence="1">
    <location>
        <begin position="152"/>
        <end position="168"/>
    </location>
</feature>